<organism evidence="1 2">
    <name type="scientific">Fusarium albosuccineum</name>
    <dbReference type="NCBI Taxonomy" id="1237068"/>
    <lineage>
        <taxon>Eukaryota</taxon>
        <taxon>Fungi</taxon>
        <taxon>Dikarya</taxon>
        <taxon>Ascomycota</taxon>
        <taxon>Pezizomycotina</taxon>
        <taxon>Sordariomycetes</taxon>
        <taxon>Hypocreomycetidae</taxon>
        <taxon>Hypocreales</taxon>
        <taxon>Nectriaceae</taxon>
        <taxon>Fusarium</taxon>
        <taxon>Fusarium decemcellulare species complex</taxon>
    </lineage>
</organism>
<sequence length="223" mass="24961">MSNAVAMPSIQAHISTSSPVFDLTSSAPFTISIDLFLQHLCELTFPKFASTLFNSSIFNEGGLTFTDTSTGIDVPRGRLELCAWDHDGALRKENEQCFMTLRPGQKHTITAEMARIETRVKGSVEIGPITTVEEHAAAMEKLPKVWKWRHARKLEDGKTYRVGIDQDASIKQWLEGSKQELLSKPLADRREGKMCTEPVQFHVVQPACFTVQRPDTDGSLDWP</sequence>
<protein>
    <submittedName>
        <fullName evidence="1">Uncharacterized protein</fullName>
    </submittedName>
</protein>
<dbReference type="AlphaFoldDB" id="A0A8H4LBU1"/>
<reference evidence="1 2" key="1">
    <citation type="submission" date="2020-01" db="EMBL/GenBank/DDBJ databases">
        <title>Identification and distribution of gene clusters putatively required for synthesis of sphingolipid metabolism inhibitors in phylogenetically diverse species of the filamentous fungus Fusarium.</title>
        <authorList>
            <person name="Kim H.-S."/>
            <person name="Busman M."/>
            <person name="Brown D.W."/>
            <person name="Divon H."/>
            <person name="Uhlig S."/>
            <person name="Proctor R.H."/>
        </authorList>
    </citation>
    <scope>NUCLEOTIDE SEQUENCE [LARGE SCALE GENOMIC DNA]</scope>
    <source>
        <strain evidence="1 2">NRRL 20459</strain>
    </source>
</reference>
<comment type="caution">
    <text evidence="1">The sequence shown here is derived from an EMBL/GenBank/DDBJ whole genome shotgun (WGS) entry which is preliminary data.</text>
</comment>
<dbReference type="EMBL" id="JAADYS010000957">
    <property type="protein sequence ID" value="KAF4465921.1"/>
    <property type="molecule type" value="Genomic_DNA"/>
</dbReference>
<gene>
    <name evidence="1" type="ORF">FALBO_7235</name>
</gene>
<proteinExistence type="predicted"/>
<keyword evidence="2" id="KW-1185">Reference proteome</keyword>
<evidence type="ECO:0000313" key="2">
    <source>
        <dbReference type="Proteomes" id="UP000554235"/>
    </source>
</evidence>
<dbReference type="OrthoDB" id="4816597at2759"/>
<name>A0A8H4LBU1_9HYPO</name>
<accession>A0A8H4LBU1</accession>
<evidence type="ECO:0000313" key="1">
    <source>
        <dbReference type="EMBL" id="KAF4465921.1"/>
    </source>
</evidence>
<dbReference type="Proteomes" id="UP000554235">
    <property type="component" value="Unassembled WGS sequence"/>
</dbReference>